<evidence type="ECO:0008006" key="3">
    <source>
        <dbReference type="Google" id="ProtNLM"/>
    </source>
</evidence>
<evidence type="ECO:0000313" key="1">
    <source>
        <dbReference type="EMBL" id="KDQ58364.1"/>
    </source>
</evidence>
<sequence length="75" mass="8931">MGILSERSVFFKDMFSLPPDSEPYEGFPLVVEVHDSPDDWRPYLTAIYEWLYFRPGRNTKFEIVAVIARMEKDER</sequence>
<proteinExistence type="predicted"/>
<dbReference type="AlphaFoldDB" id="A0A067PUC8"/>
<gene>
    <name evidence="1" type="ORF">JAAARDRAFT_57309</name>
</gene>
<accession>A0A067PUC8</accession>
<protein>
    <recommendedName>
        <fullName evidence="3">BTB domain-containing protein</fullName>
    </recommendedName>
</protein>
<name>A0A067PUC8_9AGAM</name>
<dbReference type="Proteomes" id="UP000027265">
    <property type="component" value="Unassembled WGS sequence"/>
</dbReference>
<dbReference type="InParanoid" id="A0A067PUC8"/>
<dbReference type="HOGENOM" id="CLU_2671415_0_0_1"/>
<keyword evidence="2" id="KW-1185">Reference proteome</keyword>
<dbReference type="OrthoDB" id="3893071at2759"/>
<dbReference type="EMBL" id="KL197717">
    <property type="protein sequence ID" value="KDQ58364.1"/>
    <property type="molecule type" value="Genomic_DNA"/>
</dbReference>
<reference evidence="2" key="1">
    <citation type="journal article" date="2014" name="Proc. Natl. Acad. Sci. U.S.A.">
        <title>Extensive sampling of basidiomycete genomes demonstrates inadequacy of the white-rot/brown-rot paradigm for wood decay fungi.</title>
        <authorList>
            <person name="Riley R."/>
            <person name="Salamov A.A."/>
            <person name="Brown D.W."/>
            <person name="Nagy L.G."/>
            <person name="Floudas D."/>
            <person name="Held B.W."/>
            <person name="Levasseur A."/>
            <person name="Lombard V."/>
            <person name="Morin E."/>
            <person name="Otillar R."/>
            <person name="Lindquist E.A."/>
            <person name="Sun H."/>
            <person name="LaButti K.M."/>
            <person name="Schmutz J."/>
            <person name="Jabbour D."/>
            <person name="Luo H."/>
            <person name="Baker S.E."/>
            <person name="Pisabarro A.G."/>
            <person name="Walton J.D."/>
            <person name="Blanchette R.A."/>
            <person name="Henrissat B."/>
            <person name="Martin F."/>
            <person name="Cullen D."/>
            <person name="Hibbett D.S."/>
            <person name="Grigoriev I.V."/>
        </authorList>
    </citation>
    <scope>NUCLEOTIDE SEQUENCE [LARGE SCALE GENOMIC DNA]</scope>
    <source>
        <strain evidence="2">MUCL 33604</strain>
    </source>
</reference>
<evidence type="ECO:0000313" key="2">
    <source>
        <dbReference type="Proteomes" id="UP000027265"/>
    </source>
</evidence>
<organism evidence="1 2">
    <name type="scientific">Jaapia argillacea MUCL 33604</name>
    <dbReference type="NCBI Taxonomy" id="933084"/>
    <lineage>
        <taxon>Eukaryota</taxon>
        <taxon>Fungi</taxon>
        <taxon>Dikarya</taxon>
        <taxon>Basidiomycota</taxon>
        <taxon>Agaricomycotina</taxon>
        <taxon>Agaricomycetes</taxon>
        <taxon>Agaricomycetidae</taxon>
        <taxon>Jaapiales</taxon>
        <taxon>Jaapiaceae</taxon>
        <taxon>Jaapia</taxon>
    </lineage>
</organism>